<evidence type="ECO:0000313" key="3">
    <source>
        <dbReference type="EMBL" id="OKY77902.1"/>
    </source>
</evidence>
<keyword evidence="4" id="KW-1185">Reference proteome</keyword>
<dbReference type="PANTHER" id="PTHR43000">
    <property type="entry name" value="DTDP-D-GLUCOSE 4,6-DEHYDRATASE-RELATED"/>
    <property type="match status" value="1"/>
</dbReference>
<reference evidence="3" key="1">
    <citation type="submission" date="2016-12" db="EMBL/GenBank/DDBJ databases">
        <title>Discovery of methanogenic haloarchaea.</title>
        <authorList>
            <person name="Sorokin D.Y."/>
            <person name="Makarova K.S."/>
            <person name="Abbas B."/>
            <person name="Ferrer M."/>
            <person name="Golyshin P.N."/>
        </authorList>
    </citation>
    <scope>NUCLEOTIDE SEQUENCE [LARGE SCALE GENOMIC DNA]</scope>
    <source>
        <strain evidence="3">HMET1</strain>
    </source>
</reference>
<dbReference type="SUPFAM" id="SSF51735">
    <property type="entry name" value="NAD(P)-binding Rossmann-fold domains"/>
    <property type="match status" value="1"/>
</dbReference>
<dbReference type="Gene3D" id="3.40.50.720">
    <property type="entry name" value="NAD(P)-binding Rossmann-like Domain"/>
    <property type="match status" value="1"/>
</dbReference>
<sequence>MEYEKIAITGSNGFIGRNLTKNLLNQDKTIIGIDNFSNSKKKDQIEHPRYSHYDIDIRNLEELKKAINGIDAVFHLAAQSTVPKSTKYIDKDFEINTKGTLNVLKISKETDAKVINVSTSTVYGIPNSLPTSEESPIKPISFYGASKASAESYCFAFNGTYDTSVVSLRLYNVYGPGNRKGVMWDFFNKLNANPSHLEILGTGKQEKDYIYITDVVEALNVALDRGEPGEAYNVGSSCSYTVNELAERIFEIMDIDPEVTYTGGKSWKGDVEKTKADISKLKKLGWKPEIGLDEGLKNYYKWFKRKI</sequence>
<evidence type="ECO:0000256" key="1">
    <source>
        <dbReference type="ARBA" id="ARBA00007637"/>
    </source>
</evidence>
<dbReference type="EMBL" id="MSDW01000001">
    <property type="protein sequence ID" value="OKY77902.1"/>
    <property type="molecule type" value="Genomic_DNA"/>
</dbReference>
<gene>
    <name evidence="3" type="ORF">BTN85_0379</name>
</gene>
<dbReference type="AlphaFoldDB" id="A0A1Q6DUB6"/>
<dbReference type="InParanoid" id="A0A1Q6DUB6"/>
<feature type="domain" description="NAD-dependent epimerase/dehydratase" evidence="2">
    <location>
        <begin position="6"/>
        <end position="235"/>
    </location>
</feature>
<protein>
    <submittedName>
        <fullName evidence="3">Nucleoside-diphosphate-sugar epimerase</fullName>
    </submittedName>
</protein>
<evidence type="ECO:0000259" key="2">
    <source>
        <dbReference type="Pfam" id="PF01370"/>
    </source>
</evidence>
<organism evidence="3 4">
    <name type="scientific">Methanohalarchaeum thermophilum</name>
    <dbReference type="NCBI Taxonomy" id="1903181"/>
    <lineage>
        <taxon>Archaea</taxon>
        <taxon>Methanobacteriati</taxon>
        <taxon>Methanobacteriota</taxon>
        <taxon>Methanonatronarchaeia</taxon>
        <taxon>Methanonatronarchaeales</taxon>
        <taxon>Methanonatronarchaeaceae</taxon>
        <taxon>Candidatus Methanohalarchaeum</taxon>
    </lineage>
</organism>
<dbReference type="InterPro" id="IPR001509">
    <property type="entry name" value="Epimerase_deHydtase"/>
</dbReference>
<comment type="similarity">
    <text evidence="1">Belongs to the NAD(P)-dependent epimerase/dehydratase family.</text>
</comment>
<dbReference type="Proteomes" id="UP000185744">
    <property type="component" value="Unassembled WGS sequence"/>
</dbReference>
<dbReference type="Pfam" id="PF01370">
    <property type="entry name" value="Epimerase"/>
    <property type="match status" value="1"/>
</dbReference>
<name>A0A1Q6DUB6_METT1</name>
<accession>A0A1Q6DUB6</accession>
<comment type="caution">
    <text evidence="3">The sequence shown here is derived from an EMBL/GenBank/DDBJ whole genome shotgun (WGS) entry which is preliminary data.</text>
</comment>
<dbReference type="STRING" id="1903181.BTN85_0379"/>
<dbReference type="Gene3D" id="3.90.25.10">
    <property type="entry name" value="UDP-galactose 4-epimerase, domain 1"/>
    <property type="match status" value="1"/>
</dbReference>
<dbReference type="InterPro" id="IPR036291">
    <property type="entry name" value="NAD(P)-bd_dom_sf"/>
</dbReference>
<proteinExistence type="inferred from homology"/>
<evidence type="ECO:0000313" key="4">
    <source>
        <dbReference type="Proteomes" id="UP000185744"/>
    </source>
</evidence>